<dbReference type="Proteomes" id="UP000799438">
    <property type="component" value="Unassembled WGS sequence"/>
</dbReference>
<proteinExistence type="predicted"/>
<reference evidence="2" key="1">
    <citation type="journal article" date="2020" name="Stud. Mycol.">
        <title>101 Dothideomycetes genomes: a test case for predicting lifestyles and emergence of pathogens.</title>
        <authorList>
            <person name="Haridas S."/>
            <person name="Albert R."/>
            <person name="Binder M."/>
            <person name="Bloem J."/>
            <person name="Labutti K."/>
            <person name="Salamov A."/>
            <person name="Andreopoulos B."/>
            <person name="Baker S."/>
            <person name="Barry K."/>
            <person name="Bills G."/>
            <person name="Bluhm B."/>
            <person name="Cannon C."/>
            <person name="Castanera R."/>
            <person name="Culley D."/>
            <person name="Daum C."/>
            <person name="Ezra D."/>
            <person name="Gonzalez J."/>
            <person name="Henrissat B."/>
            <person name="Kuo A."/>
            <person name="Liang C."/>
            <person name="Lipzen A."/>
            <person name="Lutzoni F."/>
            <person name="Magnuson J."/>
            <person name="Mondo S."/>
            <person name="Nolan M."/>
            <person name="Ohm R."/>
            <person name="Pangilinan J."/>
            <person name="Park H.-J."/>
            <person name="Ramirez L."/>
            <person name="Alfaro M."/>
            <person name="Sun H."/>
            <person name="Tritt A."/>
            <person name="Yoshinaga Y."/>
            <person name="Zwiers L.-H."/>
            <person name="Turgeon B."/>
            <person name="Goodwin S."/>
            <person name="Spatafora J."/>
            <person name="Crous P."/>
            <person name="Grigoriev I."/>
        </authorList>
    </citation>
    <scope>NUCLEOTIDE SEQUENCE</scope>
    <source>
        <strain evidence="2">CBS 121167</strain>
    </source>
</reference>
<feature type="compositionally biased region" description="Basic and acidic residues" evidence="1">
    <location>
        <begin position="330"/>
        <end position="343"/>
    </location>
</feature>
<organism evidence="2 3">
    <name type="scientific">Aplosporella prunicola CBS 121167</name>
    <dbReference type="NCBI Taxonomy" id="1176127"/>
    <lineage>
        <taxon>Eukaryota</taxon>
        <taxon>Fungi</taxon>
        <taxon>Dikarya</taxon>
        <taxon>Ascomycota</taxon>
        <taxon>Pezizomycotina</taxon>
        <taxon>Dothideomycetes</taxon>
        <taxon>Dothideomycetes incertae sedis</taxon>
        <taxon>Botryosphaeriales</taxon>
        <taxon>Aplosporellaceae</taxon>
        <taxon>Aplosporella</taxon>
    </lineage>
</organism>
<dbReference type="AlphaFoldDB" id="A0A6A6BMP7"/>
<evidence type="ECO:0000256" key="1">
    <source>
        <dbReference type="SAM" id="MobiDB-lite"/>
    </source>
</evidence>
<accession>A0A6A6BMP7</accession>
<gene>
    <name evidence="2" type="ORF">K452DRAFT_283760</name>
</gene>
<dbReference type="EMBL" id="ML995477">
    <property type="protein sequence ID" value="KAF2145402.1"/>
    <property type="molecule type" value="Genomic_DNA"/>
</dbReference>
<dbReference type="RefSeq" id="XP_033401114.1">
    <property type="nucleotide sequence ID" value="XM_033539833.1"/>
</dbReference>
<keyword evidence="3" id="KW-1185">Reference proteome</keyword>
<dbReference type="OrthoDB" id="2997776at2759"/>
<protein>
    <submittedName>
        <fullName evidence="2">Uncharacterized protein</fullName>
    </submittedName>
</protein>
<feature type="region of interest" description="Disordered" evidence="1">
    <location>
        <begin position="293"/>
        <end position="343"/>
    </location>
</feature>
<dbReference type="GeneID" id="54297329"/>
<evidence type="ECO:0000313" key="2">
    <source>
        <dbReference type="EMBL" id="KAF2145402.1"/>
    </source>
</evidence>
<feature type="compositionally biased region" description="Acidic residues" evidence="1">
    <location>
        <begin position="298"/>
        <end position="329"/>
    </location>
</feature>
<evidence type="ECO:0000313" key="3">
    <source>
        <dbReference type="Proteomes" id="UP000799438"/>
    </source>
</evidence>
<name>A0A6A6BMP7_9PEZI</name>
<sequence>MSAETQARRCPQLPFELWTRIISCLTRDTHYTARTWFNFRQVSHMLKAATEEAFLTTHLKKTCIHYNLGMELDKDKMKCYMSLDLAFIKLSDDRSRAIFGDEHPESVPNQKRRGIYKVMQRHWENGMDMYLGTSSGERRFDLPPHTILLRRFANDTDLPGLEIDYAKRAISFEWKGMFNALFSEELYVQRLLKKNLRFEKARASNFGDLIKSGEMELEDAFMAISDRSVATQAKARKRARRERARRWYKKHEGYDLPKGWFEMDYDEREKLKDLTHARTALDWEDIDDEEMFERIQSDDEISEGGSEDELEDDSDYDDNDHDLSSDDGEYERMFQDFIRGEGD</sequence>